<proteinExistence type="predicted"/>
<dbReference type="RefSeq" id="WP_034744681.1">
    <property type="nucleotide sequence ID" value="NZ_AWFG01000096.1"/>
</dbReference>
<keyword evidence="2" id="KW-1185">Reference proteome</keyword>
<reference evidence="1 2" key="1">
    <citation type="journal article" date="2014" name="Antonie Van Leeuwenhoek">
        <title>Hyphomonas beringensis sp. nov. and Hyphomonas chukchiensis sp. nov., isolated from surface seawater of the Bering Sea and Chukchi Sea.</title>
        <authorList>
            <person name="Li C."/>
            <person name="Lai Q."/>
            <person name="Li G."/>
            <person name="Dong C."/>
            <person name="Wang J."/>
            <person name="Liao Y."/>
            <person name="Shao Z."/>
        </authorList>
    </citation>
    <scope>NUCLEOTIDE SEQUENCE [LARGE SCALE GENOMIC DNA]</scope>
    <source>
        <strain evidence="1 2">BH-BN04-4</strain>
    </source>
</reference>
<name>A0A062U5F8_9PROT</name>
<evidence type="ECO:0008006" key="3">
    <source>
        <dbReference type="Google" id="ProtNLM"/>
    </source>
</evidence>
<protein>
    <recommendedName>
        <fullName evidence="3">Lipoprotein</fullName>
    </recommendedName>
</protein>
<evidence type="ECO:0000313" key="1">
    <source>
        <dbReference type="EMBL" id="KCZ53522.1"/>
    </source>
</evidence>
<accession>A0A062U5F8</accession>
<comment type="caution">
    <text evidence="1">The sequence shown here is derived from an EMBL/GenBank/DDBJ whole genome shotgun (WGS) entry which is preliminary data.</text>
</comment>
<dbReference type="AlphaFoldDB" id="A0A062U5F8"/>
<sequence length="218" mass="24306">MKVCISLLMIVLFSTGCSDSDRRAFLTSRCEAALMPSSPYLTKTRVDTLSVYPDDAPPVLLKPDVAEYREQTVAANFGFGYNDVFSVDDADLIVRTVRNLGDKTSDTSTATLYSNDYCVLQKRGDQVEFIYVSGGASEHAREYGVCFASQFLLFAGFDPKFADSLIIRTQADKIRTDQNQFYDVIVQVVDKEHLRVGLSLKGPNMACLLRAKSELRLH</sequence>
<gene>
    <name evidence="1" type="ORF">HY30_11155</name>
</gene>
<dbReference type="PROSITE" id="PS51257">
    <property type="entry name" value="PROKAR_LIPOPROTEIN"/>
    <property type="match status" value="1"/>
</dbReference>
<evidence type="ECO:0000313" key="2">
    <source>
        <dbReference type="Proteomes" id="UP000027190"/>
    </source>
</evidence>
<dbReference type="EMBL" id="AWFG01000096">
    <property type="protein sequence ID" value="KCZ53522.1"/>
    <property type="molecule type" value="Genomic_DNA"/>
</dbReference>
<dbReference type="Proteomes" id="UP000027190">
    <property type="component" value="Unassembled WGS sequence"/>
</dbReference>
<organism evidence="1 2">
    <name type="scientific">Hyphomonas chukchiensis</name>
    <dbReference type="NCBI Taxonomy" id="1280947"/>
    <lineage>
        <taxon>Bacteria</taxon>
        <taxon>Pseudomonadati</taxon>
        <taxon>Pseudomonadota</taxon>
        <taxon>Alphaproteobacteria</taxon>
        <taxon>Hyphomonadales</taxon>
        <taxon>Hyphomonadaceae</taxon>
        <taxon>Hyphomonas</taxon>
    </lineage>
</organism>